<dbReference type="PANTHER" id="PTHR31881:SF12">
    <property type="entry name" value="PLANT_F12B17-70 PROTEIN"/>
    <property type="match status" value="1"/>
</dbReference>
<sequence length="78" mass="9327">MEWRNYYMDVMLVPLGLVMMVAYHVWLWHKTQTQPFSTTFGRDAHGRRLWVPAMIKDIDKKNIVAVQSLRNLIMGSWF</sequence>
<dbReference type="Pfam" id="PF04654">
    <property type="entry name" value="DUF599"/>
    <property type="match status" value="1"/>
</dbReference>
<evidence type="ECO:0000256" key="1">
    <source>
        <dbReference type="SAM" id="Phobius"/>
    </source>
</evidence>
<keyword evidence="3" id="KW-1185">Reference proteome</keyword>
<protein>
    <submittedName>
        <fullName evidence="2">Uncharacterized protein</fullName>
    </submittedName>
</protein>
<dbReference type="Gramene" id="C.cajan_02265.t">
    <property type="protein sequence ID" value="C.cajan_02265.t"/>
    <property type="gene ID" value="C.cajan_02265"/>
</dbReference>
<dbReference type="AlphaFoldDB" id="A0A151SMM8"/>
<keyword evidence="1" id="KW-0472">Membrane</keyword>
<organism evidence="2 3">
    <name type="scientific">Cajanus cajan</name>
    <name type="common">Pigeon pea</name>
    <name type="synonym">Cajanus indicus</name>
    <dbReference type="NCBI Taxonomy" id="3821"/>
    <lineage>
        <taxon>Eukaryota</taxon>
        <taxon>Viridiplantae</taxon>
        <taxon>Streptophyta</taxon>
        <taxon>Embryophyta</taxon>
        <taxon>Tracheophyta</taxon>
        <taxon>Spermatophyta</taxon>
        <taxon>Magnoliopsida</taxon>
        <taxon>eudicotyledons</taxon>
        <taxon>Gunneridae</taxon>
        <taxon>Pentapetalae</taxon>
        <taxon>rosids</taxon>
        <taxon>fabids</taxon>
        <taxon>Fabales</taxon>
        <taxon>Fabaceae</taxon>
        <taxon>Papilionoideae</taxon>
        <taxon>50 kb inversion clade</taxon>
        <taxon>NPAAA clade</taxon>
        <taxon>indigoferoid/millettioid clade</taxon>
        <taxon>Phaseoleae</taxon>
        <taxon>Cajanus</taxon>
    </lineage>
</organism>
<dbReference type="PANTHER" id="PTHR31881">
    <property type="match status" value="1"/>
</dbReference>
<keyword evidence="1" id="KW-1133">Transmembrane helix</keyword>
<proteinExistence type="predicted"/>
<reference evidence="2 3" key="1">
    <citation type="journal article" date="2012" name="Nat. Biotechnol.">
        <title>Draft genome sequence of pigeonpea (Cajanus cajan), an orphan legume crop of resource-poor farmers.</title>
        <authorList>
            <person name="Varshney R.K."/>
            <person name="Chen W."/>
            <person name="Li Y."/>
            <person name="Bharti A.K."/>
            <person name="Saxena R.K."/>
            <person name="Schlueter J.A."/>
            <person name="Donoghue M.T."/>
            <person name="Azam S."/>
            <person name="Fan G."/>
            <person name="Whaley A.M."/>
            <person name="Farmer A.D."/>
            <person name="Sheridan J."/>
            <person name="Iwata A."/>
            <person name="Tuteja R."/>
            <person name="Penmetsa R.V."/>
            <person name="Wu W."/>
            <person name="Upadhyaya H.D."/>
            <person name="Yang S.P."/>
            <person name="Shah T."/>
            <person name="Saxena K.B."/>
            <person name="Michael T."/>
            <person name="McCombie W.R."/>
            <person name="Yang B."/>
            <person name="Zhang G."/>
            <person name="Yang H."/>
            <person name="Wang J."/>
            <person name="Spillane C."/>
            <person name="Cook D.R."/>
            <person name="May G.D."/>
            <person name="Xu X."/>
            <person name="Jackson S.A."/>
        </authorList>
    </citation>
    <scope>NUCLEOTIDE SEQUENCE [LARGE SCALE GENOMIC DNA]</scope>
    <source>
        <strain evidence="3">cv. Asha</strain>
    </source>
</reference>
<evidence type="ECO:0000313" key="2">
    <source>
        <dbReference type="EMBL" id="KYP56090.1"/>
    </source>
</evidence>
<keyword evidence="1" id="KW-0812">Transmembrane</keyword>
<dbReference type="EMBL" id="CM003613">
    <property type="protein sequence ID" value="KYP56090.1"/>
    <property type="molecule type" value="Genomic_DNA"/>
</dbReference>
<feature type="transmembrane region" description="Helical" evidence="1">
    <location>
        <begin position="6"/>
        <end position="28"/>
    </location>
</feature>
<dbReference type="InterPro" id="IPR006747">
    <property type="entry name" value="DUF599"/>
</dbReference>
<accession>A0A151SMM8</accession>
<dbReference type="STRING" id="3821.A0A151SMM8"/>
<dbReference type="Proteomes" id="UP000075243">
    <property type="component" value="Chromosome 11"/>
</dbReference>
<gene>
    <name evidence="2" type="ORF">KK1_002320</name>
</gene>
<dbReference type="OMA" id="HICPIVL"/>
<name>A0A151SMM8_CAJCA</name>
<evidence type="ECO:0000313" key="3">
    <source>
        <dbReference type="Proteomes" id="UP000075243"/>
    </source>
</evidence>